<evidence type="ECO:0000259" key="2">
    <source>
        <dbReference type="Pfam" id="PF13590"/>
    </source>
</evidence>
<sequence length="201" mass="21135">MKTLKFAAVPVAAAMLALAACSNNLYADVTRFHTNQPITRGTLAVVAIDPAMANNLEFRTHAETVAIQMRRLGYSTGMPAAQVDYIATVDITQADAQGNVTRPGVTVGGGVGVPIGNNAGLGANVAVPVGGSRRNPALRTTTLSVRIQRRSDNTQIWEGRATKELAANDDRSAATNAVPLLAEALFRDFPGTPGQTVRVRI</sequence>
<dbReference type="Pfam" id="PF13590">
    <property type="entry name" value="DUF4136"/>
    <property type="match status" value="1"/>
</dbReference>
<name>A0A7C9KXP4_9SPHN</name>
<evidence type="ECO:0000313" key="3">
    <source>
        <dbReference type="EMBL" id="MQT17662.1"/>
    </source>
</evidence>
<protein>
    <submittedName>
        <fullName evidence="3">DUF4136 domain-containing protein</fullName>
    </submittedName>
</protein>
<reference evidence="3 4" key="1">
    <citation type="submission" date="2019-09" db="EMBL/GenBank/DDBJ databases">
        <title>Polymorphobacter sp. isolated from a lake in China.</title>
        <authorList>
            <person name="Liu Z."/>
        </authorList>
    </citation>
    <scope>NUCLEOTIDE SEQUENCE [LARGE SCALE GENOMIC DNA]</scope>
    <source>
        <strain evidence="3 4">D40P</strain>
    </source>
</reference>
<evidence type="ECO:0000256" key="1">
    <source>
        <dbReference type="SAM" id="SignalP"/>
    </source>
</evidence>
<evidence type="ECO:0000313" key="4">
    <source>
        <dbReference type="Proteomes" id="UP000481327"/>
    </source>
</evidence>
<dbReference type="AlphaFoldDB" id="A0A7C9KXP4"/>
<dbReference type="Proteomes" id="UP000481327">
    <property type="component" value="Unassembled WGS sequence"/>
</dbReference>
<dbReference type="PROSITE" id="PS51257">
    <property type="entry name" value="PROKAR_LIPOPROTEIN"/>
    <property type="match status" value="1"/>
</dbReference>
<feature type="chain" id="PRO_5028981272" evidence="1">
    <location>
        <begin position="28"/>
        <end position="201"/>
    </location>
</feature>
<dbReference type="EMBL" id="WIOL01000003">
    <property type="protein sequence ID" value="MQT17662.1"/>
    <property type="molecule type" value="Genomic_DNA"/>
</dbReference>
<organism evidence="3 4">
    <name type="scientific">Sandarakinorhabdus fusca</name>
    <dbReference type="NCBI Taxonomy" id="1439888"/>
    <lineage>
        <taxon>Bacteria</taxon>
        <taxon>Pseudomonadati</taxon>
        <taxon>Pseudomonadota</taxon>
        <taxon>Alphaproteobacteria</taxon>
        <taxon>Sphingomonadales</taxon>
        <taxon>Sphingosinicellaceae</taxon>
        <taxon>Sandarakinorhabdus</taxon>
    </lineage>
</organism>
<keyword evidence="1" id="KW-0732">Signal</keyword>
<feature type="domain" description="DUF4136" evidence="2">
    <location>
        <begin position="41"/>
        <end position="191"/>
    </location>
</feature>
<accession>A0A7C9KXP4</accession>
<keyword evidence="4" id="KW-1185">Reference proteome</keyword>
<dbReference type="RefSeq" id="WP_152578096.1">
    <property type="nucleotide sequence ID" value="NZ_JAATJI010000002.1"/>
</dbReference>
<dbReference type="InterPro" id="IPR025411">
    <property type="entry name" value="DUF4136"/>
</dbReference>
<gene>
    <name evidence="3" type="ORF">F3168_10350</name>
</gene>
<feature type="signal peptide" evidence="1">
    <location>
        <begin position="1"/>
        <end position="27"/>
    </location>
</feature>
<dbReference type="OrthoDB" id="7428103at2"/>
<comment type="caution">
    <text evidence="3">The sequence shown here is derived from an EMBL/GenBank/DDBJ whole genome shotgun (WGS) entry which is preliminary data.</text>
</comment>
<proteinExistence type="predicted"/>